<dbReference type="PROSITE" id="PS01229">
    <property type="entry name" value="COF_2"/>
    <property type="match status" value="1"/>
</dbReference>
<comment type="caution">
    <text evidence="1">The sequence shown here is derived from an EMBL/GenBank/DDBJ whole genome shotgun (WGS) entry which is preliminary data.</text>
</comment>
<dbReference type="GO" id="GO:0000287">
    <property type="term" value="F:magnesium ion binding"/>
    <property type="evidence" value="ECO:0007669"/>
    <property type="project" value="TreeGrafter"/>
</dbReference>
<proteinExistence type="predicted"/>
<dbReference type="GO" id="GO:0005829">
    <property type="term" value="C:cytosol"/>
    <property type="evidence" value="ECO:0007669"/>
    <property type="project" value="TreeGrafter"/>
</dbReference>
<dbReference type="PANTHER" id="PTHR10000:SF8">
    <property type="entry name" value="HAD SUPERFAMILY HYDROLASE-LIKE, TYPE 3"/>
    <property type="match status" value="1"/>
</dbReference>
<name>A0A8J2U8M2_9BACT</name>
<organism evidence="1 2">
    <name type="scientific">Puia dinghuensis</name>
    <dbReference type="NCBI Taxonomy" id="1792502"/>
    <lineage>
        <taxon>Bacteria</taxon>
        <taxon>Pseudomonadati</taxon>
        <taxon>Bacteroidota</taxon>
        <taxon>Chitinophagia</taxon>
        <taxon>Chitinophagales</taxon>
        <taxon>Chitinophagaceae</taxon>
        <taxon>Puia</taxon>
    </lineage>
</organism>
<dbReference type="SFLD" id="SFLDG01144">
    <property type="entry name" value="C2.B.4:_PGP_Like"/>
    <property type="match status" value="1"/>
</dbReference>
<accession>A0A8J2U8M2</accession>
<keyword evidence="2" id="KW-1185">Reference proteome</keyword>
<dbReference type="SUPFAM" id="SSF56784">
    <property type="entry name" value="HAD-like"/>
    <property type="match status" value="1"/>
</dbReference>
<dbReference type="PANTHER" id="PTHR10000">
    <property type="entry name" value="PHOSPHOSERINE PHOSPHATASE"/>
    <property type="match status" value="1"/>
</dbReference>
<dbReference type="InterPro" id="IPR000150">
    <property type="entry name" value="Cof"/>
</dbReference>
<evidence type="ECO:0000313" key="1">
    <source>
        <dbReference type="EMBL" id="GGA86868.1"/>
    </source>
</evidence>
<evidence type="ECO:0000313" key="2">
    <source>
        <dbReference type="Proteomes" id="UP000607559"/>
    </source>
</evidence>
<dbReference type="SFLD" id="SFLDG01140">
    <property type="entry name" value="C2.B:_Phosphomannomutase_and_P"/>
    <property type="match status" value="1"/>
</dbReference>
<dbReference type="InterPro" id="IPR006379">
    <property type="entry name" value="HAD-SF_hydro_IIB"/>
</dbReference>
<dbReference type="InterPro" id="IPR023214">
    <property type="entry name" value="HAD_sf"/>
</dbReference>
<dbReference type="Pfam" id="PF08282">
    <property type="entry name" value="Hydrolase_3"/>
    <property type="match status" value="1"/>
</dbReference>
<dbReference type="EMBL" id="BMJC01000001">
    <property type="protein sequence ID" value="GGA86868.1"/>
    <property type="molecule type" value="Genomic_DNA"/>
</dbReference>
<dbReference type="Proteomes" id="UP000607559">
    <property type="component" value="Unassembled WGS sequence"/>
</dbReference>
<dbReference type="SFLD" id="SFLDS00003">
    <property type="entry name" value="Haloacid_Dehalogenase"/>
    <property type="match status" value="1"/>
</dbReference>
<dbReference type="NCBIfam" id="TIGR01484">
    <property type="entry name" value="HAD-SF-IIB"/>
    <property type="match status" value="1"/>
</dbReference>
<sequence length="269" mass="30065">MYKAVFLDMDGTLLRSDHSVSEETIKTIKTLTAKGIPVILVSARPLNAVVPTFRRLDLPVHTPVITLNGSYIVENGQPVFQAMIPLETTTQVTEQVRPFKATIAYYLQREWYSEVKDAWTDHEQKIMDVPIEVGPIGRLVEGWSARKIGPNKMMVMSEPANIAIIQQHLRSLYNGRLNIYPSKATYLEVMDTRGSKSNGVRFVSERLGIAPTEIVAMGDNYNDIEMIQFAGKGVAMGNAPDDIKAIADYVTDTNNNDGVRKALEKFFDL</sequence>
<protein>
    <submittedName>
        <fullName evidence="1">Putative phosphatase</fullName>
    </submittedName>
</protein>
<dbReference type="CDD" id="cd07516">
    <property type="entry name" value="HAD_Pase"/>
    <property type="match status" value="1"/>
</dbReference>
<dbReference type="NCBIfam" id="TIGR00099">
    <property type="entry name" value="Cof-subfamily"/>
    <property type="match status" value="1"/>
</dbReference>
<gene>
    <name evidence="1" type="ORF">GCM10011511_07430</name>
</gene>
<dbReference type="Gene3D" id="3.40.50.1000">
    <property type="entry name" value="HAD superfamily/HAD-like"/>
    <property type="match status" value="1"/>
</dbReference>
<dbReference type="InterPro" id="IPR036412">
    <property type="entry name" value="HAD-like_sf"/>
</dbReference>
<dbReference type="RefSeq" id="WP_188928681.1">
    <property type="nucleotide sequence ID" value="NZ_BMJC01000001.1"/>
</dbReference>
<reference evidence="1" key="1">
    <citation type="journal article" date="2014" name="Int. J. Syst. Evol. Microbiol.">
        <title>Complete genome sequence of Corynebacterium casei LMG S-19264T (=DSM 44701T), isolated from a smear-ripened cheese.</title>
        <authorList>
            <consortium name="US DOE Joint Genome Institute (JGI-PGF)"/>
            <person name="Walter F."/>
            <person name="Albersmeier A."/>
            <person name="Kalinowski J."/>
            <person name="Ruckert C."/>
        </authorList>
    </citation>
    <scope>NUCLEOTIDE SEQUENCE</scope>
    <source>
        <strain evidence="1">CGMCC 1.15448</strain>
    </source>
</reference>
<dbReference type="GO" id="GO:0016791">
    <property type="term" value="F:phosphatase activity"/>
    <property type="evidence" value="ECO:0007669"/>
    <property type="project" value="TreeGrafter"/>
</dbReference>
<dbReference type="AlphaFoldDB" id="A0A8J2U8M2"/>
<dbReference type="Gene3D" id="3.30.1240.10">
    <property type="match status" value="1"/>
</dbReference>
<reference evidence="1" key="2">
    <citation type="submission" date="2020-09" db="EMBL/GenBank/DDBJ databases">
        <authorList>
            <person name="Sun Q."/>
            <person name="Zhou Y."/>
        </authorList>
    </citation>
    <scope>NUCLEOTIDE SEQUENCE</scope>
    <source>
        <strain evidence="1">CGMCC 1.15448</strain>
    </source>
</reference>